<accession>A0ABS2HM83</accession>
<feature type="chain" id="PRO_5045285337" evidence="1">
    <location>
        <begin position="19"/>
        <end position="114"/>
    </location>
</feature>
<protein>
    <submittedName>
        <fullName evidence="2">DUF5329 family protein</fullName>
    </submittedName>
</protein>
<organism evidence="2 3">
    <name type="scientific">Vibrio ulleungensis</name>
    <dbReference type="NCBI Taxonomy" id="2807619"/>
    <lineage>
        <taxon>Bacteria</taxon>
        <taxon>Pseudomonadati</taxon>
        <taxon>Pseudomonadota</taxon>
        <taxon>Gammaproteobacteria</taxon>
        <taxon>Vibrionales</taxon>
        <taxon>Vibrionaceae</taxon>
        <taxon>Vibrio</taxon>
    </lineage>
</organism>
<proteinExistence type="predicted"/>
<sequence length="114" mass="13247">MKRLIALFSLLVSVSVLADTQDEIDHLLEFVNNTQCQYERNGDMHNGVEATEHIMKKADYYADDIKTAEDFIEYSATKSLMSRKHYKVHCEGQPTINSSEWLLTELSRYREQAQ</sequence>
<reference evidence="2 3" key="1">
    <citation type="submission" date="2021-02" db="EMBL/GenBank/DDBJ databases">
        <authorList>
            <person name="Park J.-S."/>
        </authorList>
    </citation>
    <scope>NUCLEOTIDE SEQUENCE [LARGE SCALE GENOMIC DNA]</scope>
    <source>
        <strain evidence="2 3">188UL20-2</strain>
    </source>
</reference>
<gene>
    <name evidence="2" type="ORF">JQC93_12210</name>
</gene>
<keyword evidence="3" id="KW-1185">Reference proteome</keyword>
<evidence type="ECO:0000313" key="3">
    <source>
        <dbReference type="Proteomes" id="UP000809621"/>
    </source>
</evidence>
<comment type="caution">
    <text evidence="2">The sequence shown here is derived from an EMBL/GenBank/DDBJ whole genome shotgun (WGS) entry which is preliminary data.</text>
</comment>
<evidence type="ECO:0000313" key="2">
    <source>
        <dbReference type="EMBL" id="MBM7037169.1"/>
    </source>
</evidence>
<dbReference type="InterPro" id="IPR035242">
    <property type="entry name" value="DUF5329"/>
</dbReference>
<dbReference type="RefSeq" id="WP_205158723.1">
    <property type="nucleotide sequence ID" value="NZ_JAFEUM010000004.1"/>
</dbReference>
<evidence type="ECO:0000256" key="1">
    <source>
        <dbReference type="SAM" id="SignalP"/>
    </source>
</evidence>
<dbReference type="Pfam" id="PF17263">
    <property type="entry name" value="DUF5329"/>
    <property type="match status" value="1"/>
</dbReference>
<dbReference type="Proteomes" id="UP000809621">
    <property type="component" value="Unassembled WGS sequence"/>
</dbReference>
<name>A0ABS2HM83_9VIBR</name>
<feature type="signal peptide" evidence="1">
    <location>
        <begin position="1"/>
        <end position="18"/>
    </location>
</feature>
<dbReference type="EMBL" id="JAFEUM010000004">
    <property type="protein sequence ID" value="MBM7037169.1"/>
    <property type="molecule type" value="Genomic_DNA"/>
</dbReference>
<keyword evidence="1" id="KW-0732">Signal</keyword>